<gene>
    <name evidence="2" type="ORF">AKAME5_002311700</name>
</gene>
<organism evidence="2 3">
    <name type="scientific">Lates japonicus</name>
    <name type="common">Japanese lates</name>
    <dbReference type="NCBI Taxonomy" id="270547"/>
    <lineage>
        <taxon>Eukaryota</taxon>
        <taxon>Metazoa</taxon>
        <taxon>Chordata</taxon>
        <taxon>Craniata</taxon>
        <taxon>Vertebrata</taxon>
        <taxon>Euteleostomi</taxon>
        <taxon>Actinopterygii</taxon>
        <taxon>Neopterygii</taxon>
        <taxon>Teleostei</taxon>
        <taxon>Neoteleostei</taxon>
        <taxon>Acanthomorphata</taxon>
        <taxon>Carangaria</taxon>
        <taxon>Carangaria incertae sedis</taxon>
        <taxon>Centropomidae</taxon>
        <taxon>Lates</taxon>
    </lineage>
</organism>
<dbReference type="AlphaFoldDB" id="A0AAD3RJT7"/>
<protein>
    <submittedName>
        <fullName evidence="2">Rho GTPase-activating protein 12 isoform X1</fullName>
    </submittedName>
</protein>
<evidence type="ECO:0000256" key="1">
    <source>
        <dbReference type="SAM" id="MobiDB-lite"/>
    </source>
</evidence>
<accession>A0AAD3RJT7</accession>
<comment type="caution">
    <text evidence="2">The sequence shown here is derived from an EMBL/GenBank/DDBJ whole genome shotgun (WGS) entry which is preliminary data.</text>
</comment>
<feature type="region of interest" description="Disordered" evidence="1">
    <location>
        <begin position="32"/>
        <end position="78"/>
    </location>
</feature>
<feature type="non-terminal residue" evidence="2">
    <location>
        <position position="78"/>
    </location>
</feature>
<name>A0AAD3RJT7_LATJO</name>
<reference evidence="2" key="1">
    <citation type="submission" date="2022-08" db="EMBL/GenBank/DDBJ databases">
        <title>Genome sequencing of akame (Lates japonicus).</title>
        <authorList>
            <person name="Hashiguchi Y."/>
            <person name="Takahashi H."/>
        </authorList>
    </citation>
    <scope>NUCLEOTIDE SEQUENCE</scope>
    <source>
        <strain evidence="2">Kochi</strain>
    </source>
</reference>
<dbReference type="Proteomes" id="UP001279410">
    <property type="component" value="Unassembled WGS sequence"/>
</dbReference>
<proteinExistence type="predicted"/>
<evidence type="ECO:0000313" key="2">
    <source>
        <dbReference type="EMBL" id="GLD71793.1"/>
    </source>
</evidence>
<keyword evidence="3" id="KW-1185">Reference proteome</keyword>
<dbReference type="EMBL" id="BRZM01000744">
    <property type="protein sequence ID" value="GLD71793.1"/>
    <property type="molecule type" value="Genomic_DNA"/>
</dbReference>
<evidence type="ECO:0000313" key="3">
    <source>
        <dbReference type="Proteomes" id="UP001279410"/>
    </source>
</evidence>
<sequence length="78" mass="9014">MQEVAGIRASKQTTSLARRLLLPSFRFHRPISLRRRRTPTSTYSSQSDGQYGSPPRGWSEEMDEHGHTLYVSDYTNEK</sequence>